<dbReference type="Gene3D" id="1.20.120.1630">
    <property type="match status" value="1"/>
</dbReference>
<sequence>MELMFAWFLVCVIGFLLMMALHFWSVEHQKLKRRFGKKKGVKIGKILGTFSGWMELVFLLGFWISPQPRFTLFLNLSISFPLVNFSIPLSHLITAIFLMGVGAWIAIRAVREMSREVGFGVIDAHSKPRKIVTSGPFSIVRHPQYLGADLAHVGGSILFSASYALLFTPIYVMCNYLISWKEERELVRELGKKYKDYQENTPMFIPKIWKNK</sequence>
<evidence type="ECO:0000256" key="4">
    <source>
        <dbReference type="ARBA" id="ARBA00023136"/>
    </source>
</evidence>
<proteinExistence type="predicted"/>
<dbReference type="InterPro" id="IPR007318">
    <property type="entry name" value="Phopholipid_MeTrfase"/>
</dbReference>
<accession>A0A133U6H7</accession>
<evidence type="ECO:0008006" key="8">
    <source>
        <dbReference type="Google" id="ProtNLM"/>
    </source>
</evidence>
<comment type="subcellular location">
    <subcellularLocation>
        <location evidence="1">Endomembrane system</location>
        <topology evidence="1">Multi-pass membrane protein</topology>
    </subcellularLocation>
</comment>
<evidence type="ECO:0000256" key="5">
    <source>
        <dbReference type="SAM" id="Phobius"/>
    </source>
</evidence>
<dbReference type="PANTHER" id="PTHR43847:SF1">
    <property type="entry name" value="BLL3993 PROTEIN"/>
    <property type="match status" value="1"/>
</dbReference>
<feature type="transmembrane region" description="Helical" evidence="5">
    <location>
        <begin position="6"/>
        <end position="25"/>
    </location>
</feature>
<evidence type="ECO:0000256" key="3">
    <source>
        <dbReference type="ARBA" id="ARBA00022989"/>
    </source>
</evidence>
<dbReference type="PANTHER" id="PTHR43847">
    <property type="entry name" value="BLL3993 PROTEIN"/>
    <property type="match status" value="1"/>
</dbReference>
<gene>
    <name evidence="6" type="ORF">AKJ57_04835</name>
</gene>
<keyword evidence="7" id="KW-1185">Reference proteome</keyword>
<evidence type="ECO:0000313" key="7">
    <source>
        <dbReference type="Proteomes" id="UP000070163"/>
    </source>
</evidence>
<dbReference type="InterPro" id="IPR052527">
    <property type="entry name" value="Metal_cation-efflux_comp"/>
</dbReference>
<dbReference type="AlphaFoldDB" id="A0A133U6H7"/>
<dbReference type="GO" id="GO:0012505">
    <property type="term" value="C:endomembrane system"/>
    <property type="evidence" value="ECO:0007669"/>
    <property type="project" value="UniProtKB-SubCell"/>
</dbReference>
<comment type="caution">
    <text evidence="6">The sequence shown here is derived from an EMBL/GenBank/DDBJ whole genome shotgun (WGS) entry which is preliminary data.</text>
</comment>
<dbReference type="EMBL" id="LHXJ01000064">
    <property type="protein sequence ID" value="KXA89802.1"/>
    <property type="molecule type" value="Genomic_DNA"/>
</dbReference>
<organism evidence="6 7">
    <name type="scientific">candidate division MSBL1 archaeon SCGC-AAA259A05</name>
    <dbReference type="NCBI Taxonomy" id="1698259"/>
    <lineage>
        <taxon>Archaea</taxon>
        <taxon>Methanobacteriati</taxon>
        <taxon>Methanobacteriota</taxon>
        <taxon>candidate division MSBL1</taxon>
    </lineage>
</organism>
<keyword evidence="3 5" id="KW-1133">Transmembrane helix</keyword>
<keyword evidence="4 5" id="KW-0472">Membrane</keyword>
<evidence type="ECO:0000256" key="2">
    <source>
        <dbReference type="ARBA" id="ARBA00022692"/>
    </source>
</evidence>
<feature type="transmembrane region" description="Helical" evidence="5">
    <location>
        <begin position="46"/>
        <end position="65"/>
    </location>
</feature>
<evidence type="ECO:0000256" key="1">
    <source>
        <dbReference type="ARBA" id="ARBA00004127"/>
    </source>
</evidence>
<dbReference type="Pfam" id="PF04191">
    <property type="entry name" value="PEMT"/>
    <property type="match status" value="1"/>
</dbReference>
<dbReference type="Proteomes" id="UP000070163">
    <property type="component" value="Unassembled WGS sequence"/>
</dbReference>
<feature type="transmembrane region" description="Helical" evidence="5">
    <location>
        <begin position="85"/>
        <end position="107"/>
    </location>
</feature>
<keyword evidence="2 5" id="KW-0812">Transmembrane</keyword>
<name>A0A133U6H7_9EURY</name>
<protein>
    <recommendedName>
        <fullName evidence="8">Steroid 5-alpha reductase C-terminal domain-containing protein</fullName>
    </recommendedName>
</protein>
<dbReference type="PATRIC" id="fig|1698259.3.peg.1336"/>
<reference evidence="6 7" key="1">
    <citation type="journal article" date="2016" name="Sci. Rep.">
        <title>Metabolic traits of an uncultured archaeal lineage -MSBL1- from brine pools of the Red Sea.</title>
        <authorList>
            <person name="Mwirichia R."/>
            <person name="Alam I."/>
            <person name="Rashid M."/>
            <person name="Vinu M."/>
            <person name="Ba-Alawi W."/>
            <person name="Anthony Kamau A."/>
            <person name="Kamanda Ngugi D."/>
            <person name="Goker M."/>
            <person name="Klenk H.P."/>
            <person name="Bajic V."/>
            <person name="Stingl U."/>
        </authorList>
    </citation>
    <scope>NUCLEOTIDE SEQUENCE [LARGE SCALE GENOMIC DNA]</scope>
    <source>
        <strain evidence="6">SCGC-AAA259A05</strain>
    </source>
</reference>
<evidence type="ECO:0000313" key="6">
    <source>
        <dbReference type="EMBL" id="KXA89802.1"/>
    </source>
</evidence>